<name>A0A1E1WES1_PECGO</name>
<feature type="non-terminal residue" evidence="1">
    <location>
        <position position="1"/>
    </location>
</feature>
<dbReference type="AlphaFoldDB" id="A0A1E1WES1"/>
<gene>
    <name evidence="1" type="ORF">g.18656</name>
</gene>
<reference evidence="1" key="1">
    <citation type="submission" date="2015-09" db="EMBL/GenBank/DDBJ databases">
        <title>De novo assembly of Pectinophora gossypiella (Pink Bollworm) gut transcriptome.</title>
        <authorList>
            <person name="Tassone E.E."/>
        </authorList>
    </citation>
    <scope>NUCLEOTIDE SEQUENCE</scope>
</reference>
<proteinExistence type="predicted"/>
<dbReference type="OrthoDB" id="7422178at2759"/>
<organism evidence="1">
    <name type="scientific">Pectinophora gossypiella</name>
    <name type="common">Cotton pink bollworm</name>
    <name type="synonym">Depressaria gossypiella</name>
    <dbReference type="NCBI Taxonomy" id="13191"/>
    <lineage>
        <taxon>Eukaryota</taxon>
        <taxon>Metazoa</taxon>
        <taxon>Ecdysozoa</taxon>
        <taxon>Arthropoda</taxon>
        <taxon>Hexapoda</taxon>
        <taxon>Insecta</taxon>
        <taxon>Pterygota</taxon>
        <taxon>Neoptera</taxon>
        <taxon>Endopterygota</taxon>
        <taxon>Lepidoptera</taxon>
        <taxon>Glossata</taxon>
        <taxon>Ditrysia</taxon>
        <taxon>Gelechioidea</taxon>
        <taxon>Gelechiidae</taxon>
        <taxon>Apatetrinae</taxon>
        <taxon>Pectinophora</taxon>
    </lineage>
</organism>
<dbReference type="EMBL" id="GDQN01005552">
    <property type="protein sequence ID" value="JAT85502.1"/>
    <property type="molecule type" value="Transcribed_RNA"/>
</dbReference>
<evidence type="ECO:0008006" key="2">
    <source>
        <dbReference type="Google" id="ProtNLM"/>
    </source>
</evidence>
<evidence type="ECO:0000313" key="1">
    <source>
        <dbReference type="EMBL" id="JAT85502.1"/>
    </source>
</evidence>
<feature type="non-terminal residue" evidence="1">
    <location>
        <position position="127"/>
    </location>
</feature>
<protein>
    <recommendedName>
        <fullName evidence="2">CRAL-TRIO domain-containing protein</fullName>
    </recommendedName>
</protein>
<sequence>AKSRLDKICTFKTLMPKYYQDFNVIEDFKKLNSQTVRAILPKMTEDHNRVILLKLTGHEFSHNIIEDMNCLAITYAEYLYSHDYIDGFIFIVDYTEADLFDLSTKINLIQLRHSTAILLEAFGVRVK</sequence>
<accession>A0A1E1WES1</accession>